<name>A0A8X7S5C6_BRACI</name>
<dbReference type="Pfam" id="PF00071">
    <property type="entry name" value="Ras"/>
    <property type="match status" value="1"/>
</dbReference>
<evidence type="ECO:0000256" key="1">
    <source>
        <dbReference type="SAM" id="MobiDB-lite"/>
    </source>
</evidence>
<sequence length="231" mass="25772">MFCIISAEILKLSQEILSDLFGEDQSWGRSESKPGTQVQNRFSETDNRDCGILVHQLLPQVKKGELLLLMELVFLLRGVGAEVVWTTNKKPVEADEVVIVLEPKMLDRGVSGIRITLYGVVNKVIDESRSLNVKDKVMKTQIWDTAGEERYPPLTSAYYKGAVEALLVYDRMNHYTSWKLQTLESTNVENTYSEVLTQIHQVVSKKAVEAGDDSNSGSVPSKGEKTGCCSN</sequence>
<dbReference type="AlphaFoldDB" id="A0A8X7S5C6"/>
<dbReference type="SMART" id="SM00175">
    <property type="entry name" value="RAB"/>
    <property type="match status" value="1"/>
</dbReference>
<reference evidence="2 3" key="1">
    <citation type="submission" date="2020-02" db="EMBL/GenBank/DDBJ databases">
        <authorList>
            <person name="Ma Q."/>
            <person name="Huang Y."/>
            <person name="Song X."/>
            <person name="Pei D."/>
        </authorList>
    </citation>
    <scope>NUCLEOTIDE SEQUENCE [LARGE SCALE GENOMIC DNA]</scope>
    <source>
        <strain evidence="2">Sxm20200214</strain>
        <tissue evidence="2">Leaf</tissue>
    </source>
</reference>
<keyword evidence="3" id="KW-1185">Reference proteome</keyword>
<dbReference type="PANTHER" id="PTHR47979">
    <property type="entry name" value="DRAB11-RELATED"/>
    <property type="match status" value="1"/>
</dbReference>
<dbReference type="OrthoDB" id="514777at2759"/>
<dbReference type="GO" id="GO:0005525">
    <property type="term" value="F:GTP binding"/>
    <property type="evidence" value="ECO:0007669"/>
    <property type="project" value="InterPro"/>
</dbReference>
<dbReference type="InterPro" id="IPR027417">
    <property type="entry name" value="P-loop_NTPase"/>
</dbReference>
<dbReference type="InterPro" id="IPR041693">
    <property type="entry name" value="Glyco_trans_4_5"/>
</dbReference>
<dbReference type="InterPro" id="IPR001806">
    <property type="entry name" value="Small_GTPase"/>
</dbReference>
<dbReference type="SUPFAM" id="SSF52540">
    <property type="entry name" value="P-loop containing nucleoside triphosphate hydrolases"/>
    <property type="match status" value="1"/>
</dbReference>
<accession>A0A8X7S5C6</accession>
<dbReference type="EMBL" id="JAAMPC010000008">
    <property type="protein sequence ID" value="KAG2298960.1"/>
    <property type="molecule type" value="Genomic_DNA"/>
</dbReference>
<comment type="caution">
    <text evidence="2">The sequence shown here is derived from an EMBL/GenBank/DDBJ whole genome shotgun (WGS) entry which is preliminary data.</text>
</comment>
<dbReference type="Proteomes" id="UP000886595">
    <property type="component" value="Unassembled WGS sequence"/>
</dbReference>
<evidence type="ECO:0000313" key="3">
    <source>
        <dbReference type="Proteomes" id="UP000886595"/>
    </source>
</evidence>
<organism evidence="2 3">
    <name type="scientific">Brassica carinata</name>
    <name type="common">Ethiopian mustard</name>
    <name type="synonym">Abyssinian cabbage</name>
    <dbReference type="NCBI Taxonomy" id="52824"/>
    <lineage>
        <taxon>Eukaryota</taxon>
        <taxon>Viridiplantae</taxon>
        <taxon>Streptophyta</taxon>
        <taxon>Embryophyta</taxon>
        <taxon>Tracheophyta</taxon>
        <taxon>Spermatophyta</taxon>
        <taxon>Magnoliopsida</taxon>
        <taxon>eudicotyledons</taxon>
        <taxon>Gunneridae</taxon>
        <taxon>Pentapetalae</taxon>
        <taxon>rosids</taxon>
        <taxon>malvids</taxon>
        <taxon>Brassicales</taxon>
        <taxon>Brassicaceae</taxon>
        <taxon>Brassiceae</taxon>
        <taxon>Brassica</taxon>
    </lineage>
</organism>
<gene>
    <name evidence="2" type="ORF">Bca52824_035432</name>
</gene>
<feature type="region of interest" description="Disordered" evidence="1">
    <location>
        <begin position="210"/>
        <end position="231"/>
    </location>
</feature>
<proteinExistence type="predicted"/>
<protein>
    <submittedName>
        <fullName evidence="2">Uncharacterized protein</fullName>
    </submittedName>
</protein>
<evidence type="ECO:0000313" key="2">
    <source>
        <dbReference type="EMBL" id="KAG2298960.1"/>
    </source>
</evidence>
<dbReference type="GO" id="GO:0003924">
    <property type="term" value="F:GTPase activity"/>
    <property type="evidence" value="ECO:0007669"/>
    <property type="project" value="InterPro"/>
</dbReference>
<dbReference type="Pfam" id="PF16994">
    <property type="entry name" value="Glyco_trans_4_5"/>
    <property type="match status" value="1"/>
</dbReference>
<dbReference type="Gene3D" id="3.40.50.300">
    <property type="entry name" value="P-loop containing nucleotide triphosphate hydrolases"/>
    <property type="match status" value="1"/>
</dbReference>
<dbReference type="InterPro" id="IPR050209">
    <property type="entry name" value="Rab_GTPases_membrane_traffic"/>
</dbReference>